<organism evidence="2 3">
    <name type="scientific">Cyphomyrmex costatus</name>
    <dbReference type="NCBI Taxonomy" id="456900"/>
    <lineage>
        <taxon>Eukaryota</taxon>
        <taxon>Metazoa</taxon>
        <taxon>Ecdysozoa</taxon>
        <taxon>Arthropoda</taxon>
        <taxon>Hexapoda</taxon>
        <taxon>Insecta</taxon>
        <taxon>Pterygota</taxon>
        <taxon>Neoptera</taxon>
        <taxon>Endopterygota</taxon>
        <taxon>Hymenoptera</taxon>
        <taxon>Apocrita</taxon>
        <taxon>Aculeata</taxon>
        <taxon>Formicoidea</taxon>
        <taxon>Formicidae</taxon>
        <taxon>Myrmicinae</taxon>
        <taxon>Cyphomyrmex</taxon>
    </lineage>
</organism>
<evidence type="ECO:0000313" key="2">
    <source>
        <dbReference type="EMBL" id="KYM96241.1"/>
    </source>
</evidence>
<accession>A0A151IAD3</accession>
<reference evidence="2 3" key="1">
    <citation type="submission" date="2016-03" db="EMBL/GenBank/DDBJ databases">
        <title>Cyphomyrmex costatus WGS genome.</title>
        <authorList>
            <person name="Nygaard S."/>
            <person name="Hu H."/>
            <person name="Boomsma J."/>
            <person name="Zhang G."/>
        </authorList>
    </citation>
    <scope>NUCLEOTIDE SEQUENCE [LARGE SCALE GENOMIC DNA]</scope>
    <source>
        <strain evidence="2">MS0001</strain>
        <tissue evidence="2">Whole body</tissue>
    </source>
</reference>
<dbReference type="EMBL" id="KQ978227">
    <property type="protein sequence ID" value="KYM96241.1"/>
    <property type="molecule type" value="Genomic_DNA"/>
</dbReference>
<keyword evidence="3" id="KW-1185">Reference proteome</keyword>
<feature type="region of interest" description="Disordered" evidence="1">
    <location>
        <begin position="917"/>
        <end position="959"/>
    </location>
</feature>
<feature type="region of interest" description="Disordered" evidence="1">
    <location>
        <begin position="117"/>
        <end position="140"/>
    </location>
</feature>
<protein>
    <submittedName>
        <fullName evidence="2">Uncharacterized protein</fullName>
    </submittedName>
</protein>
<dbReference type="Proteomes" id="UP000078542">
    <property type="component" value="Unassembled WGS sequence"/>
</dbReference>
<evidence type="ECO:0000313" key="3">
    <source>
        <dbReference type="Proteomes" id="UP000078542"/>
    </source>
</evidence>
<sequence>MAHLSVNEIPVTTHYAEQLIRSEIPMTELPVDLSQDGNESRRYKNNPLLYSDVRDFISREDNESLDKSYGDGSSNEICAFKLDQGKIDEFANYYRSETCVSSSRESAIQKESYKETIKNDSTLSRNEDESRCKSNRKRRTRHKMPDGVIIDLSNDVYGTSRGGIKISIISTHNLMPKMKFVTVPKKQHSTWNRNPRKMMKKMIDNPTLTVLCVENDNKVKKTRRSMKRKYRNYSKKSMNNTLHENANTNVNAPKKFKNILNGQQKLHVENSVQSLCTPHKILGSTQCCHHDNAVVDIDNIRYSILNTDQTCTDAKKRTTNYCCSIFNDTHQEYHICDGKDYNRDGSDFNAEMQTDWMAECFYPEYTCTKRCRCFYDSNECDTNINMQRDRCLLMSRTARPFENSALLKEHQREEVERPGSNIVPEFTTEADEYSPDGAERYTNCDGEKGSSASTIRKLAEPVGSVTDLHDSRLVDASLCEIDTRSGKSGWWTTTRTTMVERDSDRSYKSDSLKAADTWDTRACRDNCIGRHCADCVVAKSSRSNQYPGEKGGSARGVDSKWKRGSIETDVQQLDYKWKRRITTVDAGTRARVDFKEKRDSRYKSEEAIRVQLRESAEIRKRKSLQEMVEATSQTRSDNINTDGKHHETRDYSVWTSLQMGKIWSQVHDACKNVVKLAATSVGRVVKDAPKSERSQRNPVEVADATLVESTSSCAGKICGETCRKNLMRSKSEEKTEARQERTIGDVGKYRGDTEAPMRKNSRTIAPTRHDMQKHTYQNAEKEEDGESCVNYSEYEHGRYRNIVEFQPRNETYGHDEDVHSQSRLSESFMYHEKFTYPGLRNRGGSDDNRNFVRGTVDDQSTHDTYEETKSVKCYQNSKTCVCYDRTQETHVYCSDQSLQQVACYELSVTIDQADTSVASQNNSLHHESQSTNVSSSEDNRRVETSATSEQTRSYEETKETCEETCEEICESIEDTIGEDTTEKSFTSTIAIATVSLTKMDLTVHSLRNLSDEPIASTSKWETSPVSLGISRKKRPGFKSPFCARAMKFLRMRSSDNKTATLKRSRRGIGRKELSSTATTTYDNGVKIMQIDPSIMQTDREGNKRRAYVNVQGQTPDAIVTRILSEFLLSGEKKKKKVLMTVMLQSESDDKKEAETQTSSSNITSRGINMISYPDNRPHGAITTTSKTIQCFVCDKPECYEIRKSDNSISLEEALIAEYPETSELNDYLAERKTNITIPL</sequence>
<dbReference type="AlphaFoldDB" id="A0A151IAD3"/>
<feature type="compositionally biased region" description="Polar residues" evidence="1">
    <location>
        <begin position="1155"/>
        <end position="1166"/>
    </location>
</feature>
<feature type="region of interest" description="Disordered" evidence="1">
    <location>
        <begin position="1145"/>
        <end position="1168"/>
    </location>
</feature>
<gene>
    <name evidence="2" type="ORF">ALC62_13111</name>
</gene>
<proteinExistence type="predicted"/>
<name>A0A151IAD3_9HYME</name>
<feature type="compositionally biased region" description="Polar residues" evidence="1">
    <location>
        <begin position="917"/>
        <end position="936"/>
    </location>
</feature>
<evidence type="ECO:0000256" key="1">
    <source>
        <dbReference type="SAM" id="MobiDB-lite"/>
    </source>
</evidence>